<dbReference type="Proteomes" id="UP000681722">
    <property type="component" value="Unassembled WGS sequence"/>
</dbReference>
<dbReference type="Proteomes" id="UP000682733">
    <property type="component" value="Unassembled WGS sequence"/>
</dbReference>
<evidence type="ECO:0000313" key="4">
    <source>
        <dbReference type="EMBL" id="CAF4707602.1"/>
    </source>
</evidence>
<protein>
    <submittedName>
        <fullName evidence="2">Uncharacterized protein</fullName>
    </submittedName>
</protein>
<keyword evidence="5" id="KW-1185">Reference proteome</keyword>
<evidence type="ECO:0000313" key="1">
    <source>
        <dbReference type="EMBL" id="CAF1637640.1"/>
    </source>
</evidence>
<evidence type="ECO:0000313" key="3">
    <source>
        <dbReference type="EMBL" id="CAF4470719.1"/>
    </source>
</evidence>
<accession>A0A816HCB0</accession>
<feature type="non-terminal residue" evidence="2">
    <location>
        <position position="41"/>
    </location>
</feature>
<dbReference type="Proteomes" id="UP000663829">
    <property type="component" value="Unassembled WGS sequence"/>
</dbReference>
<dbReference type="EMBL" id="CAJOBC010165299">
    <property type="protein sequence ID" value="CAF4707602.1"/>
    <property type="molecule type" value="Genomic_DNA"/>
</dbReference>
<dbReference type="AlphaFoldDB" id="A0A816HCB0"/>
<organism evidence="2 5">
    <name type="scientific">Didymodactylos carnosus</name>
    <dbReference type="NCBI Taxonomy" id="1234261"/>
    <lineage>
        <taxon>Eukaryota</taxon>
        <taxon>Metazoa</taxon>
        <taxon>Spiralia</taxon>
        <taxon>Gnathifera</taxon>
        <taxon>Rotifera</taxon>
        <taxon>Eurotatoria</taxon>
        <taxon>Bdelloidea</taxon>
        <taxon>Philodinida</taxon>
        <taxon>Philodinidae</taxon>
        <taxon>Didymodactylos</taxon>
    </lineage>
</organism>
<sequence>MRRKWVITETMCKDIMNVLKQGTGGNTRIDPQHRAWLQYSF</sequence>
<dbReference type="EMBL" id="CAJNOQ010070695">
    <property type="protein sequence ID" value="CAF1685836.1"/>
    <property type="molecule type" value="Genomic_DNA"/>
</dbReference>
<name>A0A816HCB0_9BILA</name>
<proteinExistence type="predicted"/>
<evidence type="ECO:0000313" key="5">
    <source>
        <dbReference type="Proteomes" id="UP000663829"/>
    </source>
</evidence>
<comment type="caution">
    <text evidence="2">The sequence shown here is derived from an EMBL/GenBank/DDBJ whole genome shotgun (WGS) entry which is preliminary data.</text>
</comment>
<dbReference type="EMBL" id="CAJNOK010061236">
    <property type="protein sequence ID" value="CAF1637640.1"/>
    <property type="molecule type" value="Genomic_DNA"/>
</dbReference>
<dbReference type="EMBL" id="CAJOBA010087714">
    <property type="protein sequence ID" value="CAF4470719.1"/>
    <property type="molecule type" value="Genomic_DNA"/>
</dbReference>
<gene>
    <name evidence="2" type="ORF">GPM918_LOCUS46728</name>
    <name evidence="1" type="ORF">OVA965_LOCUS44099</name>
    <name evidence="4" type="ORF">SRO942_LOCUS51519</name>
    <name evidence="3" type="ORF">TMI583_LOCUS46684</name>
</gene>
<evidence type="ECO:0000313" key="2">
    <source>
        <dbReference type="EMBL" id="CAF1685836.1"/>
    </source>
</evidence>
<dbReference type="Proteomes" id="UP000677228">
    <property type="component" value="Unassembled WGS sequence"/>
</dbReference>
<reference evidence="2" key="1">
    <citation type="submission" date="2021-02" db="EMBL/GenBank/DDBJ databases">
        <authorList>
            <person name="Nowell W R."/>
        </authorList>
    </citation>
    <scope>NUCLEOTIDE SEQUENCE</scope>
</reference>